<organism evidence="1 2">
    <name type="scientific">Hyphomicrobium facile</name>
    <dbReference type="NCBI Taxonomy" id="51670"/>
    <lineage>
        <taxon>Bacteria</taxon>
        <taxon>Pseudomonadati</taxon>
        <taxon>Pseudomonadota</taxon>
        <taxon>Alphaproteobacteria</taxon>
        <taxon>Hyphomicrobiales</taxon>
        <taxon>Hyphomicrobiaceae</taxon>
        <taxon>Hyphomicrobium</taxon>
    </lineage>
</organism>
<reference evidence="2" key="1">
    <citation type="submission" date="2016-10" db="EMBL/GenBank/DDBJ databases">
        <authorList>
            <person name="Varghese N."/>
            <person name="Submissions S."/>
        </authorList>
    </citation>
    <scope>NUCLEOTIDE SEQUENCE [LARGE SCALE GENOMIC DNA]</scope>
    <source>
        <strain evidence="2">DSM 1565</strain>
    </source>
</reference>
<dbReference type="EMBL" id="FPCH01000002">
    <property type="protein sequence ID" value="SFV32227.1"/>
    <property type="molecule type" value="Genomic_DNA"/>
</dbReference>
<accession>A0A1I7NC32</accession>
<proteinExistence type="predicted"/>
<keyword evidence="2" id="KW-1185">Reference proteome</keyword>
<evidence type="ECO:0000313" key="1">
    <source>
        <dbReference type="EMBL" id="SFV32227.1"/>
    </source>
</evidence>
<name>A0A1I7NC32_9HYPH</name>
<dbReference type="AlphaFoldDB" id="A0A1I7NC32"/>
<dbReference type="Proteomes" id="UP000199423">
    <property type="component" value="Unassembled WGS sequence"/>
</dbReference>
<gene>
    <name evidence="1" type="ORF">SAMN04488557_1524</name>
</gene>
<evidence type="ECO:0000313" key="2">
    <source>
        <dbReference type="Proteomes" id="UP000199423"/>
    </source>
</evidence>
<protein>
    <submittedName>
        <fullName evidence="1">Uncharacterized protein</fullName>
    </submittedName>
</protein>
<dbReference type="STRING" id="51670.SAMN04488557_1524"/>
<sequence>MEIRVSQLERAFELARSGRCTSVADIKRKLREEGYQDDQVEGPLLFGQLNSLMRKSASESETEPGSSRTA</sequence>